<evidence type="ECO:0000313" key="2">
    <source>
        <dbReference type="Proteomes" id="UP000001075"/>
    </source>
</evidence>
<dbReference type="InParanoid" id="G3IH41"/>
<accession>G3IH41</accession>
<gene>
    <name evidence="1" type="ORF">I79_023121</name>
</gene>
<name>G3IH41_CRIGR</name>
<organism evidence="1 2">
    <name type="scientific">Cricetulus griseus</name>
    <name type="common">Chinese hamster</name>
    <name type="synonym">Cricetulus barabensis griseus</name>
    <dbReference type="NCBI Taxonomy" id="10029"/>
    <lineage>
        <taxon>Eukaryota</taxon>
        <taxon>Metazoa</taxon>
        <taxon>Chordata</taxon>
        <taxon>Craniata</taxon>
        <taxon>Vertebrata</taxon>
        <taxon>Euteleostomi</taxon>
        <taxon>Mammalia</taxon>
        <taxon>Eutheria</taxon>
        <taxon>Euarchontoglires</taxon>
        <taxon>Glires</taxon>
        <taxon>Rodentia</taxon>
        <taxon>Myomorpha</taxon>
        <taxon>Muroidea</taxon>
        <taxon>Cricetidae</taxon>
        <taxon>Cricetinae</taxon>
        <taxon>Cricetulus</taxon>
    </lineage>
</organism>
<dbReference type="Proteomes" id="UP000001075">
    <property type="component" value="Unassembled WGS sequence"/>
</dbReference>
<dbReference type="EMBL" id="JH002705">
    <property type="protein sequence ID" value="EGV99996.1"/>
    <property type="molecule type" value="Genomic_DNA"/>
</dbReference>
<evidence type="ECO:0000313" key="1">
    <source>
        <dbReference type="EMBL" id="EGV99996.1"/>
    </source>
</evidence>
<proteinExistence type="predicted"/>
<protein>
    <submittedName>
        <fullName evidence="1">Uncharacterized protein</fullName>
    </submittedName>
</protein>
<sequence>MSYKYSTQVLEIILTALAKTAMTSGNWCVRNAIIAVEEQSPAVKWMKKGSSFFG</sequence>
<dbReference type="AlphaFoldDB" id="G3IH41"/>
<reference evidence="2" key="1">
    <citation type="journal article" date="2011" name="Nat. Biotechnol.">
        <title>The genomic sequence of the Chinese hamster ovary (CHO)-K1 cell line.</title>
        <authorList>
            <person name="Xu X."/>
            <person name="Nagarajan H."/>
            <person name="Lewis N.E."/>
            <person name="Pan S."/>
            <person name="Cai Z."/>
            <person name="Liu X."/>
            <person name="Chen W."/>
            <person name="Xie M."/>
            <person name="Wang W."/>
            <person name="Hammond S."/>
            <person name="Andersen M.R."/>
            <person name="Neff N."/>
            <person name="Passarelli B."/>
            <person name="Koh W."/>
            <person name="Fan H.C."/>
            <person name="Wang J."/>
            <person name="Gui Y."/>
            <person name="Lee K.H."/>
            <person name="Betenbaugh M.J."/>
            <person name="Quake S.R."/>
            <person name="Famili I."/>
            <person name="Palsson B.O."/>
            <person name="Wang J."/>
        </authorList>
    </citation>
    <scope>NUCLEOTIDE SEQUENCE [LARGE SCALE GENOMIC DNA]</scope>
    <source>
        <strain evidence="2">CHO K1 cell line</strain>
    </source>
</reference>